<dbReference type="RefSeq" id="WP_094334900.1">
    <property type="nucleotide sequence ID" value="NZ_NFIE01000003.1"/>
</dbReference>
<dbReference type="NCBIfam" id="TIGR01868">
    <property type="entry name" value="casD_Cas5e"/>
    <property type="match status" value="1"/>
</dbReference>
<sequence length="246" mass="27017">MSVLLLRLAGPMQSWGDSSRFARRTTRREPTKSGIVGLIASALGRTREDPVDDLAQLELAVRVEQPGQLMRDFQTERPLQGKPMPLSNRYYLADACFLAALGGSDELLRRIEAALRLPRRPLYLGRRSCPADMPLCLGIDSDADDVRAVLSVAPWAASEHYKARHSGVASLEVVADARDGELCESWADYPLTFSASGRRYACRPVVRLRVPNPDADASDAGEPIEDAPRSRGGVPVPEHDPLGWME</sequence>
<feature type="compositionally biased region" description="Basic and acidic residues" evidence="2">
    <location>
        <begin position="237"/>
        <end position="246"/>
    </location>
</feature>
<keyword evidence="1" id="KW-0051">Antiviral defense</keyword>
<gene>
    <name evidence="3" type="ORF">B5G02_01460</name>
</gene>
<dbReference type="GO" id="GO:0043571">
    <property type="term" value="P:maintenance of CRISPR repeat elements"/>
    <property type="evidence" value="ECO:0007669"/>
    <property type="project" value="InterPro"/>
</dbReference>
<dbReference type="GO" id="GO:0051607">
    <property type="term" value="P:defense response to virus"/>
    <property type="evidence" value="ECO:0007669"/>
    <property type="project" value="UniProtKB-KW"/>
</dbReference>
<name>A0A1Y3Y257_9ACTN</name>
<dbReference type="InterPro" id="IPR013422">
    <property type="entry name" value="CRISPR-assoc_prot_Cas5_N"/>
</dbReference>
<dbReference type="CDD" id="cd09756">
    <property type="entry name" value="Cas5_I-E"/>
    <property type="match status" value="1"/>
</dbReference>
<evidence type="ECO:0000313" key="4">
    <source>
        <dbReference type="Proteomes" id="UP000195781"/>
    </source>
</evidence>
<dbReference type="EMBL" id="NFIE01000003">
    <property type="protein sequence ID" value="OUN89449.1"/>
    <property type="molecule type" value="Genomic_DNA"/>
</dbReference>
<dbReference type="AlphaFoldDB" id="A0A1Y3Y257"/>
<feature type="compositionally biased region" description="Acidic residues" evidence="2">
    <location>
        <begin position="216"/>
        <end position="225"/>
    </location>
</feature>
<dbReference type="GO" id="GO:0003723">
    <property type="term" value="F:RNA binding"/>
    <property type="evidence" value="ECO:0007669"/>
    <property type="project" value="InterPro"/>
</dbReference>
<comment type="caution">
    <text evidence="3">The sequence shown here is derived from an EMBL/GenBank/DDBJ whole genome shotgun (WGS) entry which is preliminary data.</text>
</comment>
<accession>A0A1Y3Y257</accession>
<dbReference type="InterPro" id="IPR010147">
    <property type="entry name" value="CRISPR-assoc_prot_CasD"/>
</dbReference>
<evidence type="ECO:0000256" key="1">
    <source>
        <dbReference type="ARBA" id="ARBA00023118"/>
    </source>
</evidence>
<reference evidence="4" key="1">
    <citation type="submission" date="2017-04" db="EMBL/GenBank/DDBJ databases">
        <title>Function of individual gut microbiota members based on whole genome sequencing of pure cultures obtained from chicken caecum.</title>
        <authorList>
            <person name="Medvecky M."/>
            <person name="Cejkova D."/>
            <person name="Polansky O."/>
            <person name="Karasova D."/>
            <person name="Kubasova T."/>
            <person name="Cizek A."/>
            <person name="Rychlik I."/>
        </authorList>
    </citation>
    <scope>NUCLEOTIDE SEQUENCE [LARGE SCALE GENOMIC DNA]</scope>
    <source>
        <strain evidence="4">An5</strain>
    </source>
</reference>
<dbReference type="OrthoDB" id="3189549at2"/>
<dbReference type="NCBIfam" id="TIGR02593">
    <property type="entry name" value="CRISPR_cas5"/>
    <property type="match status" value="1"/>
</dbReference>
<proteinExistence type="predicted"/>
<dbReference type="Proteomes" id="UP000195781">
    <property type="component" value="Unassembled WGS sequence"/>
</dbReference>
<dbReference type="InterPro" id="IPR021124">
    <property type="entry name" value="CRISPR-assoc_prot_Cas5"/>
</dbReference>
<feature type="region of interest" description="Disordered" evidence="2">
    <location>
        <begin position="211"/>
        <end position="246"/>
    </location>
</feature>
<dbReference type="Pfam" id="PF09704">
    <property type="entry name" value="Cas_Cas5d"/>
    <property type="match status" value="1"/>
</dbReference>
<protein>
    <submittedName>
        <fullName evidence="3">Type I-E CRISPR-associated protein Cas5/CasD</fullName>
    </submittedName>
</protein>
<keyword evidence="4" id="KW-1185">Reference proteome</keyword>
<organism evidence="3 4">
    <name type="scientific">[Collinsella] massiliensis</name>
    <dbReference type="NCBI Taxonomy" id="1232426"/>
    <lineage>
        <taxon>Bacteria</taxon>
        <taxon>Bacillati</taxon>
        <taxon>Actinomycetota</taxon>
        <taxon>Coriobacteriia</taxon>
        <taxon>Coriobacteriales</taxon>
        <taxon>Coriobacteriaceae</taxon>
        <taxon>Enorma</taxon>
    </lineage>
</organism>
<dbReference type="Gene3D" id="3.30.70.2660">
    <property type="match status" value="1"/>
</dbReference>
<evidence type="ECO:0000313" key="3">
    <source>
        <dbReference type="EMBL" id="OUN89449.1"/>
    </source>
</evidence>
<evidence type="ECO:0000256" key="2">
    <source>
        <dbReference type="SAM" id="MobiDB-lite"/>
    </source>
</evidence>